<protein>
    <submittedName>
        <fullName evidence="2">Uncharacterized protein</fullName>
    </submittedName>
</protein>
<dbReference type="KEGG" id="zma:100384137"/>
<dbReference type="RefSeq" id="XP_020406262.1">
    <property type="nucleotide sequence ID" value="XM_020550673.2"/>
</dbReference>
<evidence type="ECO:0000256" key="1">
    <source>
        <dbReference type="SAM" id="MobiDB-lite"/>
    </source>
</evidence>
<proteinExistence type="evidence at transcript level"/>
<dbReference type="HOGENOM" id="CLU_1580825_0_0_1"/>
<reference evidence="2" key="2">
    <citation type="submission" date="2012-06" db="EMBL/GenBank/DDBJ databases">
        <authorList>
            <person name="Yu Y."/>
            <person name="Currie J."/>
            <person name="Lomeli R."/>
            <person name="Angelova A."/>
            <person name="Collura K."/>
            <person name="Wissotski M."/>
            <person name="Campos D."/>
            <person name="Kudrna D."/>
            <person name="Golser W."/>
            <person name="Ashely E."/>
            <person name="Descour A."/>
            <person name="Fernandes J."/>
            <person name="Soderlund C."/>
            <person name="Walbot V."/>
        </authorList>
    </citation>
    <scope>NUCLEOTIDE SEQUENCE</scope>
    <source>
        <strain evidence="2">B73</strain>
    </source>
</reference>
<name>C0PLU3_MAIZE</name>
<reference evidence="2" key="1">
    <citation type="journal article" date="2009" name="PLoS Genet.">
        <title>Sequencing, mapping, and analysis of 27,455 maize full-length cDNAs.</title>
        <authorList>
            <person name="Soderlund C."/>
            <person name="Descour A."/>
            <person name="Kudrna D."/>
            <person name="Bomhoff M."/>
            <person name="Boyd L."/>
            <person name="Currie J."/>
            <person name="Angelova A."/>
            <person name="Collura K."/>
            <person name="Wissotski M."/>
            <person name="Ashley E."/>
            <person name="Morrow D."/>
            <person name="Fernandes J."/>
            <person name="Walbot V."/>
            <person name="Yu Y."/>
        </authorList>
    </citation>
    <scope>NUCLEOTIDE SEQUENCE</scope>
    <source>
        <strain evidence="2">B73</strain>
    </source>
</reference>
<organism evidence="2">
    <name type="scientific">Zea mays</name>
    <name type="common">Maize</name>
    <dbReference type="NCBI Taxonomy" id="4577"/>
    <lineage>
        <taxon>Eukaryota</taxon>
        <taxon>Viridiplantae</taxon>
        <taxon>Streptophyta</taxon>
        <taxon>Embryophyta</taxon>
        <taxon>Tracheophyta</taxon>
        <taxon>Spermatophyta</taxon>
        <taxon>Magnoliopsida</taxon>
        <taxon>Liliopsida</taxon>
        <taxon>Poales</taxon>
        <taxon>Poaceae</taxon>
        <taxon>PACMAD clade</taxon>
        <taxon>Panicoideae</taxon>
        <taxon>Andropogonodae</taxon>
        <taxon>Andropogoneae</taxon>
        <taxon>Tripsacinae</taxon>
        <taxon>Zea</taxon>
    </lineage>
</organism>
<accession>C0PLU3</accession>
<dbReference type="EMBL" id="BT069262">
    <property type="protein sequence ID" value="ACN36159.1"/>
    <property type="molecule type" value="mRNA"/>
</dbReference>
<evidence type="ECO:0000313" key="2">
    <source>
        <dbReference type="EMBL" id="ACN36159.1"/>
    </source>
</evidence>
<feature type="region of interest" description="Disordered" evidence="1">
    <location>
        <begin position="35"/>
        <end position="103"/>
    </location>
</feature>
<dbReference type="AlphaFoldDB" id="C0PLU3"/>
<sequence length="169" mass="18005">MKFVIFCNFFRIFWTLNGKKRLVHVAHMDQSRRATALSPASLSPRQCVAPLSPPSRPDARANAGESEAISPAVAGRECRRPLSPSRLPIASRGAVEGPSRLPSSPIGTSLRLSPVHEAFNFACSCCSSAARDMGGQAGQLRHVGPVLSFGQADSFSSLACGLNVLRMLS</sequence>
<dbReference type="GeneID" id="100384137"/>